<evidence type="ECO:0000313" key="3">
    <source>
        <dbReference type="Proteomes" id="UP000244722"/>
    </source>
</evidence>
<gene>
    <name evidence="2" type="ORF">B9Z19DRAFT_4120</name>
</gene>
<sequence>MEQPYPTTLTEAMEKAAQGLRVTAEGIESAAKEIKAIENPVPPNALKQLDRIEQLLKEKIPSDLPEKLQMIDKLIKLIPVDLDKQLERLQTGFRGLNRETDKQGPQQRFPHVQLPPLRRWPVEAFTQHQR</sequence>
<name>A0A2T7A9G0_TUBBO</name>
<reference evidence="2 3" key="1">
    <citation type="submission" date="2017-04" db="EMBL/GenBank/DDBJ databases">
        <title>Draft genome sequence of Tuber borchii Vittad., a whitish edible truffle.</title>
        <authorList>
            <consortium name="DOE Joint Genome Institute"/>
            <person name="Murat C."/>
            <person name="Kuo A."/>
            <person name="Barry K.W."/>
            <person name="Clum A."/>
            <person name="Dockter R.B."/>
            <person name="Fauchery L."/>
            <person name="Iotti M."/>
            <person name="Kohler A."/>
            <person name="Labutti K."/>
            <person name="Lindquist E.A."/>
            <person name="Lipzen A."/>
            <person name="Ohm R.A."/>
            <person name="Wang M."/>
            <person name="Grigoriev I.V."/>
            <person name="Zambonelli A."/>
            <person name="Martin F.M."/>
        </authorList>
    </citation>
    <scope>NUCLEOTIDE SEQUENCE [LARGE SCALE GENOMIC DNA]</scope>
    <source>
        <strain evidence="2 3">Tbo3840</strain>
    </source>
</reference>
<proteinExistence type="predicted"/>
<accession>A0A2T7A9G0</accession>
<evidence type="ECO:0000313" key="2">
    <source>
        <dbReference type="EMBL" id="PUU84355.1"/>
    </source>
</evidence>
<organism evidence="2 3">
    <name type="scientific">Tuber borchii</name>
    <name type="common">White truffle</name>
    <dbReference type="NCBI Taxonomy" id="42251"/>
    <lineage>
        <taxon>Eukaryota</taxon>
        <taxon>Fungi</taxon>
        <taxon>Dikarya</taxon>
        <taxon>Ascomycota</taxon>
        <taxon>Pezizomycotina</taxon>
        <taxon>Pezizomycetes</taxon>
        <taxon>Pezizales</taxon>
        <taxon>Tuberaceae</taxon>
        <taxon>Tuber</taxon>
    </lineage>
</organism>
<dbReference type="EMBL" id="NESQ01000001">
    <property type="protein sequence ID" value="PUU84355.1"/>
    <property type="molecule type" value="Genomic_DNA"/>
</dbReference>
<comment type="caution">
    <text evidence="2">The sequence shown here is derived from an EMBL/GenBank/DDBJ whole genome shotgun (WGS) entry which is preliminary data.</text>
</comment>
<protein>
    <submittedName>
        <fullName evidence="2">Uncharacterized protein</fullName>
    </submittedName>
</protein>
<feature type="region of interest" description="Disordered" evidence="1">
    <location>
        <begin position="94"/>
        <end position="113"/>
    </location>
</feature>
<evidence type="ECO:0000256" key="1">
    <source>
        <dbReference type="SAM" id="MobiDB-lite"/>
    </source>
</evidence>
<dbReference type="AlphaFoldDB" id="A0A2T7A9G0"/>
<keyword evidence="3" id="KW-1185">Reference proteome</keyword>
<dbReference type="Proteomes" id="UP000244722">
    <property type="component" value="Unassembled WGS sequence"/>
</dbReference>